<reference evidence="1 2" key="1">
    <citation type="submission" date="2018-11" db="EMBL/GenBank/DDBJ databases">
        <title>Genome sequence of Apiotrichum porosum DSM 27194.</title>
        <authorList>
            <person name="Aliyu H."/>
            <person name="Gorte O."/>
            <person name="Ochsenreither K."/>
        </authorList>
    </citation>
    <scope>NUCLEOTIDE SEQUENCE [LARGE SCALE GENOMIC DNA]</scope>
    <source>
        <strain evidence="1 2">DSM 27194</strain>
    </source>
</reference>
<evidence type="ECO:0000313" key="1">
    <source>
        <dbReference type="EMBL" id="RSH84814.1"/>
    </source>
</evidence>
<dbReference type="GeneID" id="39590884"/>
<dbReference type="Proteomes" id="UP000279236">
    <property type="component" value="Unassembled WGS sequence"/>
</dbReference>
<name>A0A427Y0X3_9TREE</name>
<gene>
    <name evidence="1" type="ORF">EHS24_006341</name>
</gene>
<dbReference type="OrthoDB" id="10685437at2759"/>
<organism evidence="1 2">
    <name type="scientific">Apiotrichum porosum</name>
    <dbReference type="NCBI Taxonomy" id="105984"/>
    <lineage>
        <taxon>Eukaryota</taxon>
        <taxon>Fungi</taxon>
        <taxon>Dikarya</taxon>
        <taxon>Basidiomycota</taxon>
        <taxon>Agaricomycotina</taxon>
        <taxon>Tremellomycetes</taxon>
        <taxon>Trichosporonales</taxon>
        <taxon>Trichosporonaceae</taxon>
        <taxon>Apiotrichum</taxon>
    </lineage>
</organism>
<evidence type="ECO:0000313" key="2">
    <source>
        <dbReference type="Proteomes" id="UP000279236"/>
    </source>
</evidence>
<dbReference type="AlphaFoldDB" id="A0A427Y0X3"/>
<keyword evidence="2" id="KW-1185">Reference proteome</keyword>
<sequence>MPPPLLDYNTFPHIIDLIVSHTPWPTRAVWGRTCKRLRARLLAKQYEHVILFGCFGQELFFRTATLASCPIHMVNVNPQAVDSEVSRIKLYTAFTKVIEVTGFIQPSEEMEHLTLAFPNVETYRTNTRWAERDTEHTTQFPVPCNTLVLFCSERINQDSPRYASCCKVPAGVTKLVLNMRGGNGRIIEHFNVFNLPNTVRDVVVVFPWFKHNARAGTFQTSIDKSQIVKDFVLLLTRGTPKIHYTLVGLNEASPPYELGIALYCELVKHFDPTIKNLYPDIARILRHVRLCTLEEYAGEVDNIETEVVEYIGGDDC</sequence>
<proteinExistence type="predicted"/>
<dbReference type="RefSeq" id="XP_028478262.1">
    <property type="nucleotide sequence ID" value="XM_028621810.1"/>
</dbReference>
<dbReference type="EMBL" id="RSCE01000003">
    <property type="protein sequence ID" value="RSH84814.1"/>
    <property type="molecule type" value="Genomic_DNA"/>
</dbReference>
<comment type="caution">
    <text evidence="1">The sequence shown here is derived from an EMBL/GenBank/DDBJ whole genome shotgun (WGS) entry which is preliminary data.</text>
</comment>
<accession>A0A427Y0X3</accession>
<protein>
    <submittedName>
        <fullName evidence="1">Uncharacterized protein</fullName>
    </submittedName>
</protein>